<evidence type="ECO:0000256" key="2">
    <source>
        <dbReference type="ARBA" id="ARBA00093450"/>
    </source>
</evidence>
<dbReference type="PANTHER" id="PTHR30476:SF0">
    <property type="entry name" value="UPF0234 PROTEIN YAJQ"/>
    <property type="match status" value="1"/>
</dbReference>
<comment type="function">
    <text evidence="3">Nucleotide-binding protein.</text>
</comment>
<dbReference type="SUPFAM" id="SSF89963">
    <property type="entry name" value="YajQ-like"/>
    <property type="match status" value="2"/>
</dbReference>
<protein>
    <recommendedName>
        <fullName evidence="3">Nucleotide-binding protein GC093_09035</fullName>
    </recommendedName>
</protein>
<dbReference type="CDD" id="cd11740">
    <property type="entry name" value="YajQ_like"/>
    <property type="match status" value="1"/>
</dbReference>
<dbReference type="AlphaFoldDB" id="A0A972GRX9"/>
<dbReference type="Pfam" id="PF04461">
    <property type="entry name" value="YajQ"/>
    <property type="match status" value="1"/>
</dbReference>
<keyword evidence="5" id="KW-1185">Reference proteome</keyword>
<comment type="similarity">
    <text evidence="2 3">Belongs to the YajQ family.</text>
</comment>
<organism evidence="4 5">
    <name type="scientific">Paenibacillus foliorum</name>
    <dbReference type="NCBI Taxonomy" id="2654974"/>
    <lineage>
        <taxon>Bacteria</taxon>
        <taxon>Bacillati</taxon>
        <taxon>Bacillota</taxon>
        <taxon>Bacilli</taxon>
        <taxon>Bacillales</taxon>
        <taxon>Paenibacillaceae</taxon>
        <taxon>Paenibacillus</taxon>
    </lineage>
</organism>
<keyword evidence="1 3" id="KW-0547">Nucleotide-binding</keyword>
<accession>A0A972GRX9</accession>
<dbReference type="NCBIfam" id="NF003819">
    <property type="entry name" value="PRK05412.1"/>
    <property type="match status" value="1"/>
</dbReference>
<evidence type="ECO:0000256" key="1">
    <source>
        <dbReference type="ARBA" id="ARBA00022741"/>
    </source>
</evidence>
<dbReference type="Gene3D" id="3.30.70.860">
    <property type="match status" value="1"/>
</dbReference>
<sequence>MSNAESSFDIVSKMDMQELNNAINQAEREISTRFDFKNSKSKIAIEKEELVILSDDEFKLQNVLDILYSKMAKRGISLKNLDYGKVEPASSQTVRQRIKLKQGIDQDNAKKINILIRDSKLKVKSQIQGDQIRVTGKNKDDLQQIIQLLRKEDIPLELQFLNFR</sequence>
<dbReference type="Gene3D" id="3.30.70.990">
    <property type="entry name" value="YajQ-like, domain 2"/>
    <property type="match status" value="1"/>
</dbReference>
<evidence type="ECO:0000313" key="4">
    <source>
        <dbReference type="EMBL" id="NOU93359.1"/>
    </source>
</evidence>
<dbReference type="InterPro" id="IPR035570">
    <property type="entry name" value="UPF0234_N"/>
</dbReference>
<dbReference type="RefSeq" id="WP_171651553.1">
    <property type="nucleotide sequence ID" value="NZ_WHOD01000045.1"/>
</dbReference>
<dbReference type="GO" id="GO:0005829">
    <property type="term" value="C:cytosol"/>
    <property type="evidence" value="ECO:0007669"/>
    <property type="project" value="TreeGrafter"/>
</dbReference>
<evidence type="ECO:0000313" key="5">
    <source>
        <dbReference type="Proteomes" id="UP000641588"/>
    </source>
</evidence>
<dbReference type="InterPro" id="IPR035571">
    <property type="entry name" value="UPF0234-like_C"/>
</dbReference>
<proteinExistence type="inferred from homology"/>
<dbReference type="HAMAP" id="MF_00632">
    <property type="entry name" value="UPF0234"/>
    <property type="match status" value="1"/>
</dbReference>
<dbReference type="InterPro" id="IPR036183">
    <property type="entry name" value="YajQ-like_sf"/>
</dbReference>
<dbReference type="InterPro" id="IPR007551">
    <property type="entry name" value="YajQ/Smlt4090-like"/>
</dbReference>
<reference evidence="4" key="1">
    <citation type="submission" date="2019-10" db="EMBL/GenBank/DDBJ databases">
        <title>Description of Paenibacillus glebae sp. nov.</title>
        <authorList>
            <person name="Carlier A."/>
            <person name="Qi S."/>
        </authorList>
    </citation>
    <scope>NUCLEOTIDE SEQUENCE</scope>
    <source>
        <strain evidence="4">LMG 31456</strain>
    </source>
</reference>
<dbReference type="FunFam" id="3.30.70.990:FF:000002">
    <property type="entry name" value="UPF0234 protein LEP1GSC067_4943"/>
    <property type="match status" value="1"/>
</dbReference>
<dbReference type="GO" id="GO:0000166">
    <property type="term" value="F:nucleotide binding"/>
    <property type="evidence" value="ECO:0007669"/>
    <property type="project" value="UniProtKB-UniRule"/>
</dbReference>
<gene>
    <name evidence="4" type="ORF">GC093_09035</name>
</gene>
<name>A0A972GRX9_9BACL</name>
<dbReference type="Proteomes" id="UP000641588">
    <property type="component" value="Unassembled WGS sequence"/>
</dbReference>
<comment type="caution">
    <text evidence="4">The sequence shown here is derived from an EMBL/GenBank/DDBJ whole genome shotgun (WGS) entry which is preliminary data.</text>
</comment>
<dbReference type="EMBL" id="WHOD01000045">
    <property type="protein sequence ID" value="NOU93359.1"/>
    <property type="molecule type" value="Genomic_DNA"/>
</dbReference>
<dbReference type="PANTHER" id="PTHR30476">
    <property type="entry name" value="UPF0234 PROTEIN YAJQ"/>
    <property type="match status" value="1"/>
</dbReference>
<evidence type="ECO:0000256" key="3">
    <source>
        <dbReference type="HAMAP-Rule" id="MF_00632"/>
    </source>
</evidence>